<sequence length="921" mass="101066">MKGSLEHPDQIVCRIIQAIADYQEGLARIDREFDAAATRREQTLQGLRKPGQTHLAAPAQEAVRRLADEERKTNASRGQRTTAWRSAFVQRWEGIATNEKRSSGRLRREQPALADLVPTTPWAVADMPACLFLGSRQLGFEDLTCSTPNSIPFPLTSALAFLQSHTGHKQWVTGLLLRLLSALPPTQLELTFIDPLRLGQSVEPFLPLLKVEQLVPAQRVLTRADEIESALGRLTDDVEELLQHRFNDESSNWSAYNAKNPDCRLAYKALVLFDAPEQLSEKSLWFLQRLCENGPRCGVLPIIAIDERRLTDQRYEKFRATAAQAVAAFDALFTPSSDTRTGLSLTCKPEQWPSQERLGPYLLALAEECARKARFSRSLEDLWAGFHKGATTCAGFDIPIGWTAAGAPASFILGATTSEHHALLAGKTGSGKSNLLHVLIHSLCQRYSPAEVDLYLLDYKESTEFNIYADPPLPHARLVATESDPEYGVTVLRHLVGEMQRRARLFKDHKVSDFAGFRARTGERLPRSLLVIDEFQVLFAGTRPVAEAAEQLLSQLLKQGRSFGIHVLLATQTLKGINAMSLGSITTQLGCRIALACGQEDSAMILGANNWAASELQSPPEGIINNANGARSGNIKFLIPLADSDACRKHISKLAEHAALLRMEDKTRIFNGASLPEPPSASTYQNVCAREGALLLGQQLTFDADMLTVPLIQRPAFNILFSGYNDAIHDGLLNATLSSLAASNRFDEIIYFNARGVTANGGFTSATRASGSPVQVFDDLAALPLQAVADAIGSRRVALIIDGLDSEKLLHPPTAFRAPKPGEPPSPGDLLKRIAEDGPRQGVFVLAFVERWQRCASACKDLLSCFELRLAYCMTEDDAGSLVSTGIGKFKGLEKPNRAVLVNRMTGETTWFRPYVARSSL</sequence>
<feature type="domain" description="FtsK" evidence="5">
    <location>
        <begin position="406"/>
        <end position="604"/>
    </location>
</feature>
<feature type="region of interest" description="Disordered" evidence="4">
    <location>
        <begin position="47"/>
        <end position="80"/>
    </location>
</feature>
<dbReference type="GO" id="GO:0051301">
    <property type="term" value="P:cell division"/>
    <property type="evidence" value="ECO:0007669"/>
    <property type="project" value="UniProtKB-KW"/>
</dbReference>
<dbReference type="PANTHER" id="PTHR22683">
    <property type="entry name" value="SPORULATION PROTEIN RELATED"/>
    <property type="match status" value="1"/>
</dbReference>
<dbReference type="Pfam" id="PF01580">
    <property type="entry name" value="FtsK_SpoIIIE"/>
    <property type="match status" value="1"/>
</dbReference>
<dbReference type="PANTHER" id="PTHR22683:SF41">
    <property type="entry name" value="DNA TRANSLOCASE FTSK"/>
    <property type="match status" value="1"/>
</dbReference>
<dbReference type="Proteomes" id="UP000025238">
    <property type="component" value="Chromosome"/>
</dbReference>
<dbReference type="PROSITE" id="PS50901">
    <property type="entry name" value="FTSK"/>
    <property type="match status" value="1"/>
</dbReference>
<evidence type="ECO:0000256" key="2">
    <source>
        <dbReference type="ARBA" id="ARBA00022840"/>
    </source>
</evidence>
<gene>
    <name evidence="6" type="ORF">UIB01_10225</name>
</gene>
<dbReference type="CDD" id="cd01127">
    <property type="entry name" value="TrwB_TraG_TraD_VirD4"/>
    <property type="match status" value="1"/>
</dbReference>
<dbReference type="EMBL" id="CP007509">
    <property type="protein sequence ID" value="AHY42825.1"/>
    <property type="molecule type" value="Genomic_DNA"/>
</dbReference>
<evidence type="ECO:0000259" key="5">
    <source>
        <dbReference type="PROSITE" id="PS50901"/>
    </source>
</evidence>
<evidence type="ECO:0000256" key="4">
    <source>
        <dbReference type="SAM" id="MobiDB-lite"/>
    </source>
</evidence>
<dbReference type="PATRIC" id="fig|316.97.peg.2048"/>
<feature type="binding site" evidence="3">
    <location>
        <begin position="426"/>
        <end position="433"/>
    </location>
    <ligand>
        <name>ATP</name>
        <dbReference type="ChEBI" id="CHEBI:30616"/>
    </ligand>
</feature>
<dbReference type="InterPro" id="IPR002543">
    <property type="entry name" value="FtsK_dom"/>
</dbReference>
<evidence type="ECO:0000256" key="1">
    <source>
        <dbReference type="ARBA" id="ARBA00022741"/>
    </source>
</evidence>
<feature type="compositionally biased region" description="Basic and acidic residues" evidence="4">
    <location>
        <begin position="62"/>
        <end position="73"/>
    </location>
</feature>
<accession>A0A023WSZ8</accession>
<name>A0A023WSZ8_STUST</name>
<reference evidence="6 7" key="1">
    <citation type="submission" date="2014-03" db="EMBL/GenBank/DDBJ databases">
        <title>Complete genome sequence of Pseudomonas stutzeri 19SMN4.</title>
        <authorList>
            <person name="Brunet-Galmes I."/>
            <person name="Nogales B."/>
            <person name="Busquets A."/>
            <person name="Pena A."/>
            <person name="Gomila M."/>
            <person name="Garcia-Valdes E."/>
            <person name="Lalucat J."/>
            <person name="Bennasar A."/>
            <person name="Bosch R."/>
        </authorList>
    </citation>
    <scope>NUCLEOTIDE SEQUENCE [LARGE SCALE GENOMIC DNA]</scope>
    <source>
        <strain evidence="6 7">19SMN4</strain>
    </source>
</reference>
<keyword evidence="1 3" id="KW-0547">Nucleotide-binding</keyword>
<keyword evidence="6" id="KW-0131">Cell cycle</keyword>
<evidence type="ECO:0000256" key="3">
    <source>
        <dbReference type="PROSITE-ProRule" id="PRU00289"/>
    </source>
</evidence>
<dbReference type="GO" id="GO:0003677">
    <property type="term" value="F:DNA binding"/>
    <property type="evidence" value="ECO:0007669"/>
    <property type="project" value="InterPro"/>
</dbReference>
<dbReference type="GO" id="GO:0005524">
    <property type="term" value="F:ATP binding"/>
    <property type="evidence" value="ECO:0007669"/>
    <property type="project" value="UniProtKB-UniRule"/>
</dbReference>
<dbReference type="SUPFAM" id="SSF52540">
    <property type="entry name" value="P-loop containing nucleoside triphosphate hydrolases"/>
    <property type="match status" value="1"/>
</dbReference>
<keyword evidence="6" id="KW-0132">Cell division</keyword>
<keyword evidence="2 3" id="KW-0067">ATP-binding</keyword>
<organism evidence="6 7">
    <name type="scientific">Stutzerimonas stutzeri</name>
    <name type="common">Pseudomonas stutzeri</name>
    <dbReference type="NCBI Taxonomy" id="316"/>
    <lineage>
        <taxon>Bacteria</taxon>
        <taxon>Pseudomonadati</taxon>
        <taxon>Pseudomonadota</taxon>
        <taxon>Gammaproteobacteria</taxon>
        <taxon>Pseudomonadales</taxon>
        <taxon>Pseudomonadaceae</taxon>
        <taxon>Stutzerimonas</taxon>
    </lineage>
</organism>
<dbReference type="InterPro" id="IPR050206">
    <property type="entry name" value="FtsK/SpoIIIE/SftA"/>
</dbReference>
<proteinExistence type="predicted"/>
<protein>
    <submittedName>
        <fullName evidence="6">Cell division protein FtsK</fullName>
    </submittedName>
</protein>
<dbReference type="InterPro" id="IPR027417">
    <property type="entry name" value="P-loop_NTPase"/>
</dbReference>
<evidence type="ECO:0000313" key="6">
    <source>
        <dbReference type="EMBL" id="AHY42825.1"/>
    </source>
</evidence>
<evidence type="ECO:0000313" key="7">
    <source>
        <dbReference type="Proteomes" id="UP000025238"/>
    </source>
</evidence>
<dbReference type="KEGG" id="pstu:UIB01_10225"/>
<dbReference type="Gene3D" id="3.40.50.300">
    <property type="entry name" value="P-loop containing nucleotide triphosphate hydrolases"/>
    <property type="match status" value="2"/>
</dbReference>
<dbReference type="AlphaFoldDB" id="A0A023WSZ8"/>